<keyword evidence="2" id="KW-1185">Reference proteome</keyword>
<sequence length="114" mass="12751">GRLAAVIIPGKLTASLVIFVVELDPHRTDSRLQLALKGRVAFVLLRYHTGAAKLLPTILFTDRRHELNCRGLRRRNDPDDGVLCDLADIALLALVVELFQLRRLSARLPQHPLS</sequence>
<dbReference type="Proteomes" id="UP000015106">
    <property type="component" value="Chromosome 4"/>
</dbReference>
<accession>A0A8R7Q2S0</accession>
<reference evidence="2" key="1">
    <citation type="journal article" date="2013" name="Nature">
        <title>Draft genome of the wheat A-genome progenitor Triticum urartu.</title>
        <authorList>
            <person name="Ling H.Q."/>
            <person name="Zhao S."/>
            <person name="Liu D."/>
            <person name="Wang J."/>
            <person name="Sun H."/>
            <person name="Zhang C."/>
            <person name="Fan H."/>
            <person name="Li D."/>
            <person name="Dong L."/>
            <person name="Tao Y."/>
            <person name="Gao C."/>
            <person name="Wu H."/>
            <person name="Li Y."/>
            <person name="Cui Y."/>
            <person name="Guo X."/>
            <person name="Zheng S."/>
            <person name="Wang B."/>
            <person name="Yu K."/>
            <person name="Liang Q."/>
            <person name="Yang W."/>
            <person name="Lou X."/>
            <person name="Chen J."/>
            <person name="Feng M."/>
            <person name="Jian J."/>
            <person name="Zhang X."/>
            <person name="Luo G."/>
            <person name="Jiang Y."/>
            <person name="Liu J."/>
            <person name="Wang Z."/>
            <person name="Sha Y."/>
            <person name="Zhang B."/>
            <person name="Wu H."/>
            <person name="Tang D."/>
            <person name="Shen Q."/>
            <person name="Xue P."/>
            <person name="Zou S."/>
            <person name="Wang X."/>
            <person name="Liu X."/>
            <person name="Wang F."/>
            <person name="Yang Y."/>
            <person name="An X."/>
            <person name="Dong Z."/>
            <person name="Zhang K."/>
            <person name="Zhang X."/>
            <person name="Luo M.C."/>
            <person name="Dvorak J."/>
            <person name="Tong Y."/>
            <person name="Wang J."/>
            <person name="Yang H."/>
            <person name="Li Z."/>
            <person name="Wang D."/>
            <person name="Zhang A."/>
            <person name="Wang J."/>
        </authorList>
    </citation>
    <scope>NUCLEOTIDE SEQUENCE</scope>
    <source>
        <strain evidence="2">cv. G1812</strain>
    </source>
</reference>
<reference evidence="1" key="2">
    <citation type="submission" date="2018-03" db="EMBL/GenBank/DDBJ databases">
        <title>The Triticum urartu genome reveals the dynamic nature of wheat genome evolution.</title>
        <authorList>
            <person name="Ling H."/>
            <person name="Ma B."/>
            <person name="Shi X."/>
            <person name="Liu H."/>
            <person name="Dong L."/>
            <person name="Sun H."/>
            <person name="Cao Y."/>
            <person name="Gao Q."/>
            <person name="Zheng S."/>
            <person name="Li Y."/>
            <person name="Yu Y."/>
            <person name="Du H."/>
            <person name="Qi M."/>
            <person name="Li Y."/>
            <person name="Yu H."/>
            <person name="Cui Y."/>
            <person name="Wang N."/>
            <person name="Chen C."/>
            <person name="Wu H."/>
            <person name="Zhao Y."/>
            <person name="Zhang J."/>
            <person name="Li Y."/>
            <person name="Zhou W."/>
            <person name="Zhang B."/>
            <person name="Hu W."/>
            <person name="Eijk M."/>
            <person name="Tang J."/>
            <person name="Witsenboer H."/>
            <person name="Zhao S."/>
            <person name="Li Z."/>
            <person name="Zhang A."/>
            <person name="Wang D."/>
            <person name="Liang C."/>
        </authorList>
    </citation>
    <scope>NUCLEOTIDE SEQUENCE [LARGE SCALE GENOMIC DNA]</scope>
    <source>
        <strain evidence="1">cv. G1812</strain>
    </source>
</reference>
<dbReference type="EnsemblPlants" id="TuG1812G0400000853.01.T01">
    <property type="protein sequence ID" value="TuG1812G0400000853.01.T01.cds280088"/>
    <property type="gene ID" value="TuG1812G0400000853.01"/>
</dbReference>
<organism evidence="1 2">
    <name type="scientific">Triticum urartu</name>
    <name type="common">Red wild einkorn</name>
    <name type="synonym">Crithodium urartu</name>
    <dbReference type="NCBI Taxonomy" id="4572"/>
    <lineage>
        <taxon>Eukaryota</taxon>
        <taxon>Viridiplantae</taxon>
        <taxon>Streptophyta</taxon>
        <taxon>Embryophyta</taxon>
        <taxon>Tracheophyta</taxon>
        <taxon>Spermatophyta</taxon>
        <taxon>Magnoliopsida</taxon>
        <taxon>Liliopsida</taxon>
        <taxon>Poales</taxon>
        <taxon>Poaceae</taxon>
        <taxon>BOP clade</taxon>
        <taxon>Pooideae</taxon>
        <taxon>Triticodae</taxon>
        <taxon>Triticeae</taxon>
        <taxon>Triticinae</taxon>
        <taxon>Triticum</taxon>
    </lineage>
</organism>
<evidence type="ECO:0000313" key="1">
    <source>
        <dbReference type="EnsemblPlants" id="TuG1812G0400000853.01.T01.cds280088"/>
    </source>
</evidence>
<proteinExistence type="predicted"/>
<evidence type="ECO:0000313" key="2">
    <source>
        <dbReference type="Proteomes" id="UP000015106"/>
    </source>
</evidence>
<dbReference type="AlphaFoldDB" id="A0A8R7Q2S0"/>
<name>A0A8R7Q2S0_TRIUA</name>
<protein>
    <submittedName>
        <fullName evidence="1">Uncharacterized protein</fullName>
    </submittedName>
</protein>
<reference evidence="1" key="3">
    <citation type="submission" date="2022-06" db="UniProtKB">
        <authorList>
            <consortium name="EnsemblPlants"/>
        </authorList>
    </citation>
    <scope>IDENTIFICATION</scope>
</reference>
<dbReference type="Gramene" id="TuG1812G0400000853.01.T01">
    <property type="protein sequence ID" value="TuG1812G0400000853.01.T01.cds280088"/>
    <property type="gene ID" value="TuG1812G0400000853.01"/>
</dbReference>